<dbReference type="RefSeq" id="WP_336543210.1">
    <property type="nucleotide sequence ID" value="NZ_JBBAYL010000001.1"/>
</dbReference>
<dbReference type="Proteomes" id="UP001365781">
    <property type="component" value="Unassembled WGS sequence"/>
</dbReference>
<sequence length="351" mass="37985">MVVAHTEDGSPSVDVVVLTALALEARAVVQALSDCSEHVWRRRTLRVGDVNGLRVLVFPMDCMGNVGSAEAATRVIGIWNPAYLLVVGIAGGARNDGDGPYLGDVLVADQVVGYEPGKAQPGGLERRYEVYRPDHRLLAAAHGLEQRNWAGHLVTPRPDGQTGRIQPQARFGPVLAGEKVLADDSTMENLRSHWPKAIGAEMEGLGVAVASYRGGPGFLLAKAVSDFADTAKNDDWQPYAAEAAARFAVALLRNVALPREARRPQAQPITAPVVFSGRVKVKVCHSLLDDWEDVADLFDVPPHHKARFRPGNEPRGLWEWLEARGKLAALPDMLTEIGRADLAQVMRSSTP</sequence>
<dbReference type="PANTHER" id="PTHR46832:SF1">
    <property type="entry name" value="5'-METHYLTHIOADENOSINE_S-ADENOSYLHOMOCYSTEINE NUCLEOSIDASE"/>
    <property type="match status" value="1"/>
</dbReference>
<feature type="domain" description="Nucleoside phosphorylase" evidence="1">
    <location>
        <begin position="15"/>
        <end position="253"/>
    </location>
</feature>
<dbReference type="Pfam" id="PF20690">
    <property type="entry name" value="bDLD3"/>
    <property type="match status" value="1"/>
</dbReference>
<evidence type="ECO:0000259" key="1">
    <source>
        <dbReference type="Pfam" id="PF01048"/>
    </source>
</evidence>
<name>A0ABU8GT00_9ACTN</name>
<comment type="caution">
    <text evidence="3">The sequence shown here is derived from an EMBL/GenBank/DDBJ whole genome shotgun (WGS) entry which is preliminary data.</text>
</comment>
<feature type="domain" description="Bacterial Death-like" evidence="2">
    <location>
        <begin position="277"/>
        <end position="348"/>
    </location>
</feature>
<dbReference type="PANTHER" id="PTHR46832">
    <property type="entry name" value="5'-METHYLTHIOADENOSINE/S-ADENOSYLHOMOCYSTEINE NUCLEOSIDASE"/>
    <property type="match status" value="1"/>
</dbReference>
<reference evidence="3 4" key="1">
    <citation type="submission" date="2024-03" db="EMBL/GenBank/DDBJ databases">
        <title>First Report of Pectobacterium brasiliscabiei causing potato scab in china.</title>
        <authorList>
            <person name="Handique U."/>
        </authorList>
    </citation>
    <scope>NUCLEOTIDE SEQUENCE [LARGE SCALE GENOMIC DNA]</scope>
    <source>
        <strain evidence="3 4">ZRIMU1503</strain>
    </source>
</reference>
<organism evidence="3 4">
    <name type="scientific">Streptomyces brasiliscabiei</name>
    <dbReference type="NCBI Taxonomy" id="2736302"/>
    <lineage>
        <taxon>Bacteria</taxon>
        <taxon>Bacillati</taxon>
        <taxon>Actinomycetota</taxon>
        <taxon>Actinomycetes</taxon>
        <taxon>Kitasatosporales</taxon>
        <taxon>Streptomycetaceae</taxon>
        <taxon>Streptomyces</taxon>
    </lineage>
</organism>
<dbReference type="Gene3D" id="3.40.50.1580">
    <property type="entry name" value="Nucleoside phosphorylase domain"/>
    <property type="match status" value="1"/>
</dbReference>
<proteinExistence type="predicted"/>
<keyword evidence="4" id="KW-1185">Reference proteome</keyword>
<protein>
    <recommendedName>
        <fullName evidence="5">Nucleoside phosphorylase domain-containing protein</fullName>
    </recommendedName>
</protein>
<evidence type="ECO:0000313" key="4">
    <source>
        <dbReference type="Proteomes" id="UP001365781"/>
    </source>
</evidence>
<dbReference type="InterPro" id="IPR000845">
    <property type="entry name" value="Nucleoside_phosphorylase_d"/>
</dbReference>
<accession>A0ABU8GT00</accession>
<dbReference type="SUPFAM" id="SSF53167">
    <property type="entry name" value="Purine and uridine phosphorylases"/>
    <property type="match status" value="1"/>
</dbReference>
<evidence type="ECO:0000313" key="3">
    <source>
        <dbReference type="EMBL" id="MEI5616321.1"/>
    </source>
</evidence>
<gene>
    <name evidence="3" type="ORF">WB403_45215</name>
</gene>
<dbReference type="Pfam" id="PF01048">
    <property type="entry name" value="PNP_UDP_1"/>
    <property type="match status" value="1"/>
</dbReference>
<dbReference type="EMBL" id="JBBAYM010000051">
    <property type="protein sequence ID" value="MEI5616321.1"/>
    <property type="molecule type" value="Genomic_DNA"/>
</dbReference>
<dbReference type="InterPro" id="IPR035994">
    <property type="entry name" value="Nucleoside_phosphorylase_sf"/>
</dbReference>
<evidence type="ECO:0008006" key="5">
    <source>
        <dbReference type="Google" id="ProtNLM"/>
    </source>
</evidence>
<evidence type="ECO:0000259" key="2">
    <source>
        <dbReference type="Pfam" id="PF20690"/>
    </source>
</evidence>
<dbReference type="InterPro" id="IPR048915">
    <property type="entry name" value="bDLD3"/>
</dbReference>